<keyword evidence="4" id="KW-1185">Reference proteome</keyword>
<dbReference type="InterPro" id="IPR004007">
    <property type="entry name" value="DhaL_dom"/>
</dbReference>
<dbReference type="SMART" id="SM01120">
    <property type="entry name" value="Dak2"/>
    <property type="match status" value="1"/>
</dbReference>
<evidence type="ECO:0000259" key="2">
    <source>
        <dbReference type="PROSITE" id="PS51480"/>
    </source>
</evidence>
<dbReference type="GO" id="GO:0004371">
    <property type="term" value="F:glycerone kinase activity"/>
    <property type="evidence" value="ECO:0007669"/>
    <property type="project" value="InterPro"/>
</dbReference>
<dbReference type="Pfam" id="PF02734">
    <property type="entry name" value="Dak2"/>
    <property type="match status" value="1"/>
</dbReference>
<dbReference type="InterPro" id="IPR033470">
    <property type="entry name" value="FakA-like_C"/>
</dbReference>
<dbReference type="PANTHER" id="PTHR33434:SF4">
    <property type="entry name" value="PHOSPHATASE PROTEIN"/>
    <property type="match status" value="1"/>
</dbReference>
<dbReference type="InterPro" id="IPR050270">
    <property type="entry name" value="DegV_domain_contain"/>
</dbReference>
<protein>
    <submittedName>
        <fullName evidence="3">DAK2 domain-containing protein</fullName>
    </submittedName>
</protein>
<dbReference type="PANTHER" id="PTHR33434">
    <property type="entry name" value="DEGV DOMAIN-CONTAINING PROTEIN DR_1986-RELATED"/>
    <property type="match status" value="1"/>
</dbReference>
<comment type="caution">
    <text evidence="3">The sequence shown here is derived from an EMBL/GenBank/DDBJ whole genome shotgun (WGS) entry which is preliminary data.</text>
</comment>
<dbReference type="Gene3D" id="1.25.40.340">
    <property type="match status" value="1"/>
</dbReference>
<dbReference type="InterPro" id="IPR019986">
    <property type="entry name" value="YloV-like"/>
</dbReference>
<feature type="region of interest" description="Disordered" evidence="1">
    <location>
        <begin position="330"/>
        <end position="352"/>
    </location>
</feature>
<evidence type="ECO:0000256" key="1">
    <source>
        <dbReference type="SAM" id="MobiDB-lite"/>
    </source>
</evidence>
<organism evidence="3 4">
    <name type="scientific">Brotaphodocola catenula</name>
    <dbReference type="NCBI Taxonomy" id="2885361"/>
    <lineage>
        <taxon>Bacteria</taxon>
        <taxon>Bacillati</taxon>
        <taxon>Bacillota</taxon>
        <taxon>Clostridia</taxon>
        <taxon>Lachnospirales</taxon>
        <taxon>Lachnospiraceae</taxon>
        <taxon>Brotaphodocola</taxon>
    </lineage>
</organism>
<dbReference type="Pfam" id="PF21645">
    <property type="entry name" value="FakA-like_M"/>
    <property type="match status" value="1"/>
</dbReference>
<dbReference type="NCBIfam" id="TIGR03599">
    <property type="entry name" value="YloV"/>
    <property type="match status" value="1"/>
</dbReference>
<dbReference type="InterPro" id="IPR048394">
    <property type="entry name" value="FakA-like_M"/>
</dbReference>
<evidence type="ECO:0000313" key="4">
    <source>
        <dbReference type="Proteomes" id="UP001198962"/>
    </source>
</evidence>
<feature type="domain" description="DhaL" evidence="2">
    <location>
        <begin position="9"/>
        <end position="201"/>
    </location>
</feature>
<dbReference type="EMBL" id="JAJEPU010000024">
    <property type="protein sequence ID" value="MCC2165038.1"/>
    <property type="molecule type" value="Genomic_DNA"/>
</dbReference>
<dbReference type="InterPro" id="IPR036117">
    <property type="entry name" value="DhaL_dom_sf"/>
</dbReference>
<proteinExistence type="predicted"/>
<dbReference type="SUPFAM" id="SSF101473">
    <property type="entry name" value="DhaL-like"/>
    <property type="match status" value="1"/>
</dbReference>
<dbReference type="GO" id="GO:0006071">
    <property type="term" value="P:glycerol metabolic process"/>
    <property type="evidence" value="ECO:0007669"/>
    <property type="project" value="InterPro"/>
</dbReference>
<dbReference type="AlphaFoldDB" id="A0AAE3ASP5"/>
<dbReference type="SMART" id="SM01121">
    <property type="entry name" value="Dak1_2"/>
    <property type="match status" value="1"/>
</dbReference>
<dbReference type="Pfam" id="PF13684">
    <property type="entry name" value="FakA-like_C"/>
    <property type="match status" value="1"/>
</dbReference>
<accession>A0AAE3ASP5</accession>
<sequence length="571" mass="62073">MSMKDIDAHLLQRAFLSAAKGLEAKKEWINELNVFPVPDGDTGTNMTMTIMSAAREVAGIEQPTMENLAKAISSGSLRGARGNSGVILSQLLRGFTKEIKNADKINVTVLANAFVRATETAYKAVMKPKEGTILTVAKGMADKAVELVPQTDDVIEFAEKVIEQGDYVLSQTPEMLPVLKQAGVVDSGGQGLMQVLKGALDGLNGKEVDMTIPASTGAGVSAMTSGKSAAGSSDIETADIKFGYCTEFIINLEKEYTEKDEHEFKAYLESLGDSIVVVSDDDVVKVHVHTNDPGLAIQKALTYGSLSRMKIDNMREEHHERLIQNAEKLAKQQKEQEEREKAEQAKASEEPRKPAGFIAVSVGEGLSEIFRGIGADYIIEGGQTMNPSTEDMLSAIEKVNADVIYILPNNKNIILAAEQAKYLVEDKKIVVVPSRTVPQGITALINFVPDQTPEENLETMKDEMARVKTGQITYAVRNTNIDGMEIHEGDIMGIGDHGMLTVGTGIETVALDSLKAMADEESELVTIYYGSDVREEDAQALLDKAKEAFPDLEIELQNGGQPIYYYMISVE</sequence>
<dbReference type="Proteomes" id="UP001198962">
    <property type="component" value="Unassembled WGS sequence"/>
</dbReference>
<evidence type="ECO:0000313" key="3">
    <source>
        <dbReference type="EMBL" id="MCC2165038.1"/>
    </source>
</evidence>
<dbReference type="PROSITE" id="PS51480">
    <property type="entry name" value="DHAL"/>
    <property type="match status" value="1"/>
</dbReference>
<gene>
    <name evidence="3" type="ORF">LKD32_09165</name>
</gene>
<reference evidence="3" key="1">
    <citation type="submission" date="2021-10" db="EMBL/GenBank/DDBJ databases">
        <title>Anaerobic single-cell dispensing facilitates the cultivation of human gut bacteria.</title>
        <authorList>
            <person name="Afrizal A."/>
        </authorList>
    </citation>
    <scope>NUCLEOTIDE SEQUENCE</scope>
    <source>
        <strain evidence="3">CLA-AA-H274</strain>
    </source>
</reference>
<name>A0AAE3ASP5_9FIRM</name>